<name>A0A7J0BQE5_9BACT</name>
<sequence>MQRFIEHTLIIPLLLILVMVSVFLLSGCGDSSAGVSGGTQVQMAERVNAETSPAQTQTPEGQPAITPPAATDAQSLVANAKPAAAASERSQYIVNVKVETVTPAPLRDVLVLPGETEALSDVSLASERAGVVEWVGVTEGQTVRAGQQIIRINLNALEAVRDRAKANLTLAEDQLRRRRDLYERKVLSREELEQAETERTVAQATLREAEVNYSHGITTSTTNGVVNKVYVDPGEYIAEGATVADIVNVDTLRVNFNVPEADVRFLSEGSKAVVRLDTYPGREWEGTVDFVAWKADTATRTFRVRLVVNNRDGAIRPGMIARGAFVRRSVADALTAPLFSVLDKGGERVVFVERNGVAEARTVELGVIDGDRVEVRKGLDAGDRLIVVGHTEVEDGTKVNVR</sequence>
<feature type="region of interest" description="Disordered" evidence="3">
    <location>
        <begin position="48"/>
        <end position="68"/>
    </location>
</feature>
<evidence type="ECO:0000313" key="8">
    <source>
        <dbReference type="Proteomes" id="UP000503820"/>
    </source>
</evidence>
<dbReference type="Proteomes" id="UP000503820">
    <property type="component" value="Unassembled WGS sequence"/>
</dbReference>
<dbReference type="InterPro" id="IPR058624">
    <property type="entry name" value="MdtA-like_HH"/>
</dbReference>
<evidence type="ECO:0000259" key="4">
    <source>
        <dbReference type="Pfam" id="PF25876"/>
    </source>
</evidence>
<feature type="domain" description="Multidrug resistance protein MdtA-like alpha-helical hairpin" evidence="4">
    <location>
        <begin position="154"/>
        <end position="212"/>
    </location>
</feature>
<gene>
    <name evidence="7" type="ORF">DSM19430T_06200</name>
</gene>
<evidence type="ECO:0000256" key="3">
    <source>
        <dbReference type="SAM" id="MobiDB-lite"/>
    </source>
</evidence>
<evidence type="ECO:0000259" key="6">
    <source>
        <dbReference type="Pfam" id="PF25989"/>
    </source>
</evidence>
<evidence type="ECO:0000313" key="7">
    <source>
        <dbReference type="EMBL" id="GFM35936.1"/>
    </source>
</evidence>
<dbReference type="Pfam" id="PF25989">
    <property type="entry name" value="YknX_C"/>
    <property type="match status" value="1"/>
</dbReference>
<dbReference type="NCBIfam" id="TIGR01730">
    <property type="entry name" value="RND_mfp"/>
    <property type="match status" value="1"/>
</dbReference>
<dbReference type="Gene3D" id="1.10.287.470">
    <property type="entry name" value="Helix hairpin bin"/>
    <property type="match status" value="1"/>
</dbReference>
<proteinExistence type="inferred from homology"/>
<feature type="domain" description="YknX-like C-terminal permuted SH3-like" evidence="6">
    <location>
        <begin position="334"/>
        <end position="401"/>
    </location>
</feature>
<evidence type="ECO:0000259" key="5">
    <source>
        <dbReference type="Pfam" id="PF25954"/>
    </source>
</evidence>
<dbReference type="RefSeq" id="WP_243451244.1">
    <property type="nucleotide sequence ID" value="NZ_BLVP01000002.1"/>
</dbReference>
<dbReference type="InterPro" id="IPR058637">
    <property type="entry name" value="YknX-like_C"/>
</dbReference>
<dbReference type="InterPro" id="IPR006143">
    <property type="entry name" value="RND_pump_MFP"/>
</dbReference>
<keyword evidence="2" id="KW-0175">Coiled coil</keyword>
<dbReference type="InterPro" id="IPR058792">
    <property type="entry name" value="Beta-barrel_RND_2"/>
</dbReference>
<feature type="compositionally biased region" description="Polar residues" evidence="3">
    <location>
        <begin position="49"/>
        <end position="60"/>
    </location>
</feature>
<protein>
    <submittedName>
        <fullName evidence="7">MexH family multidrug efflux RND transporter periplasmic adaptor subunit</fullName>
    </submittedName>
</protein>
<comment type="similarity">
    <text evidence="1">Belongs to the membrane fusion protein (MFP) (TC 8.A.1) family.</text>
</comment>
<dbReference type="AlphaFoldDB" id="A0A7J0BQE5"/>
<dbReference type="GO" id="GO:1990281">
    <property type="term" value="C:efflux pump complex"/>
    <property type="evidence" value="ECO:0007669"/>
    <property type="project" value="TreeGrafter"/>
</dbReference>
<comment type="caution">
    <text evidence="7">The sequence shown here is derived from an EMBL/GenBank/DDBJ whole genome shotgun (WGS) entry which is preliminary data.</text>
</comment>
<dbReference type="PROSITE" id="PS51257">
    <property type="entry name" value="PROKAR_LIPOPROTEIN"/>
    <property type="match status" value="1"/>
</dbReference>
<reference evidence="7 8" key="1">
    <citation type="submission" date="2020-05" db="EMBL/GenBank/DDBJ databases">
        <title>Draft genome sequence of Desulfovibrio psychrotolerans JS1T.</title>
        <authorList>
            <person name="Ueno A."/>
            <person name="Tamazawa S."/>
            <person name="Tamamura S."/>
            <person name="Murakami T."/>
            <person name="Kiyama T."/>
            <person name="Inomata H."/>
            <person name="Amano Y."/>
            <person name="Miyakawa K."/>
            <person name="Tamaki H."/>
            <person name="Naganuma T."/>
            <person name="Kaneko K."/>
        </authorList>
    </citation>
    <scope>NUCLEOTIDE SEQUENCE [LARGE SCALE GENOMIC DNA]</scope>
    <source>
        <strain evidence="7 8">JS1</strain>
    </source>
</reference>
<dbReference type="FunFam" id="2.40.30.170:FF:000010">
    <property type="entry name" value="Efflux RND transporter periplasmic adaptor subunit"/>
    <property type="match status" value="1"/>
</dbReference>
<evidence type="ECO:0000256" key="2">
    <source>
        <dbReference type="SAM" id="Coils"/>
    </source>
</evidence>
<dbReference type="Pfam" id="PF25876">
    <property type="entry name" value="HH_MFP_RND"/>
    <property type="match status" value="1"/>
</dbReference>
<organism evidence="7 8">
    <name type="scientific">Desulfovibrio psychrotolerans</name>
    <dbReference type="NCBI Taxonomy" id="415242"/>
    <lineage>
        <taxon>Bacteria</taxon>
        <taxon>Pseudomonadati</taxon>
        <taxon>Thermodesulfobacteriota</taxon>
        <taxon>Desulfovibrionia</taxon>
        <taxon>Desulfovibrionales</taxon>
        <taxon>Desulfovibrionaceae</taxon>
        <taxon>Desulfovibrio</taxon>
    </lineage>
</organism>
<keyword evidence="8" id="KW-1185">Reference proteome</keyword>
<feature type="domain" description="CusB-like beta-barrel" evidence="5">
    <location>
        <begin position="254"/>
        <end position="325"/>
    </location>
</feature>
<dbReference type="EMBL" id="BLVP01000002">
    <property type="protein sequence ID" value="GFM35936.1"/>
    <property type="molecule type" value="Genomic_DNA"/>
</dbReference>
<dbReference type="PANTHER" id="PTHR30469:SF15">
    <property type="entry name" value="HLYD FAMILY OF SECRETION PROTEINS"/>
    <property type="match status" value="1"/>
</dbReference>
<dbReference type="Gene3D" id="2.40.420.20">
    <property type="match status" value="1"/>
</dbReference>
<dbReference type="SUPFAM" id="SSF111369">
    <property type="entry name" value="HlyD-like secretion proteins"/>
    <property type="match status" value="1"/>
</dbReference>
<dbReference type="Pfam" id="PF25954">
    <property type="entry name" value="Beta-barrel_RND_2"/>
    <property type="match status" value="1"/>
</dbReference>
<dbReference type="GO" id="GO:0015562">
    <property type="term" value="F:efflux transmembrane transporter activity"/>
    <property type="evidence" value="ECO:0007669"/>
    <property type="project" value="TreeGrafter"/>
</dbReference>
<dbReference type="PANTHER" id="PTHR30469">
    <property type="entry name" value="MULTIDRUG RESISTANCE PROTEIN MDTA"/>
    <property type="match status" value="1"/>
</dbReference>
<feature type="coiled-coil region" evidence="2">
    <location>
        <begin position="154"/>
        <end position="212"/>
    </location>
</feature>
<evidence type="ECO:0000256" key="1">
    <source>
        <dbReference type="ARBA" id="ARBA00009477"/>
    </source>
</evidence>
<accession>A0A7J0BQE5</accession>
<dbReference type="Gene3D" id="2.40.30.170">
    <property type="match status" value="1"/>
</dbReference>